<gene>
    <name evidence="2" type="ORF">Tsubulata_003935</name>
</gene>
<evidence type="ECO:0000313" key="2">
    <source>
        <dbReference type="EMBL" id="KAJ4847517.1"/>
    </source>
</evidence>
<sequence length="298" mass="32899">MAGSPSSSSSPERERKKKLRYDAVLGALDAAMGAISKPNQEADDGDVGLESTITDDITKSYGHQYSAYEDIKTDADSGDDGDVGLESTITDDITKSSAYEDIKSDADEKEGDSEDAEPDADEEEEADGEEAGADAAEEEADSGEEEEAKPEKENPLRDILPDGLKPRFDQYVEQFVASDGFVVDVNGMPVWLQHQLVRPIDLGSSKFYKSRAETVCRSVCNAANKKQKKQELKFVRVVRANILTSLVHLYYITFEARDRLDTSEGEDGTIKTYRTKATVRDTGRRISSIKANVRRWFG</sequence>
<evidence type="ECO:0000256" key="1">
    <source>
        <dbReference type="SAM" id="MobiDB-lite"/>
    </source>
</evidence>
<feature type="compositionally biased region" description="Acidic residues" evidence="1">
    <location>
        <begin position="107"/>
        <end position="148"/>
    </location>
</feature>
<dbReference type="PANTHER" id="PTHR31228">
    <property type="entry name" value="CYSTATIN/MONELLIN SUPERFAMILY PROTEIN"/>
    <property type="match status" value="1"/>
</dbReference>
<dbReference type="AlphaFoldDB" id="A0A9Q0JNM9"/>
<dbReference type="EMBL" id="JAKUCV010001129">
    <property type="protein sequence ID" value="KAJ4847517.1"/>
    <property type="molecule type" value="Genomic_DNA"/>
</dbReference>
<feature type="compositionally biased region" description="Basic and acidic residues" evidence="1">
    <location>
        <begin position="92"/>
        <end position="106"/>
    </location>
</feature>
<reference evidence="2" key="2">
    <citation type="journal article" date="2023" name="Plants (Basel)">
        <title>Annotation of the Turnera subulata (Passifloraceae) Draft Genome Reveals the S-Locus Evolved after the Divergence of Turneroideae from Passifloroideae in a Stepwise Manner.</title>
        <authorList>
            <person name="Henning P.M."/>
            <person name="Roalson E.H."/>
            <person name="Mir W."/>
            <person name="McCubbin A.G."/>
            <person name="Shore J.S."/>
        </authorList>
    </citation>
    <scope>NUCLEOTIDE SEQUENCE</scope>
    <source>
        <strain evidence="2">F60SS</strain>
    </source>
</reference>
<feature type="region of interest" description="Disordered" evidence="1">
    <location>
        <begin position="33"/>
        <end position="161"/>
    </location>
</feature>
<organism evidence="2 3">
    <name type="scientific">Turnera subulata</name>
    <dbReference type="NCBI Taxonomy" id="218843"/>
    <lineage>
        <taxon>Eukaryota</taxon>
        <taxon>Viridiplantae</taxon>
        <taxon>Streptophyta</taxon>
        <taxon>Embryophyta</taxon>
        <taxon>Tracheophyta</taxon>
        <taxon>Spermatophyta</taxon>
        <taxon>Magnoliopsida</taxon>
        <taxon>eudicotyledons</taxon>
        <taxon>Gunneridae</taxon>
        <taxon>Pentapetalae</taxon>
        <taxon>rosids</taxon>
        <taxon>fabids</taxon>
        <taxon>Malpighiales</taxon>
        <taxon>Passifloraceae</taxon>
        <taxon>Turnera</taxon>
    </lineage>
</organism>
<comment type="caution">
    <text evidence="2">The sequence shown here is derived from an EMBL/GenBank/DDBJ whole genome shotgun (WGS) entry which is preliminary data.</text>
</comment>
<keyword evidence="3" id="KW-1185">Reference proteome</keyword>
<reference evidence="2" key="1">
    <citation type="submission" date="2022-02" db="EMBL/GenBank/DDBJ databases">
        <authorList>
            <person name="Henning P.M."/>
            <person name="McCubbin A.G."/>
            <person name="Shore J.S."/>
        </authorList>
    </citation>
    <scope>NUCLEOTIDE SEQUENCE</scope>
    <source>
        <strain evidence="2">F60SS</strain>
        <tissue evidence="2">Leaves</tissue>
    </source>
</reference>
<name>A0A9Q0JNM9_9ROSI</name>
<dbReference type="Proteomes" id="UP001141552">
    <property type="component" value="Unassembled WGS sequence"/>
</dbReference>
<dbReference type="PANTHER" id="PTHR31228:SF22">
    <property type="entry name" value="CYSTATIN_MONELLIN SUPERFAMILY PROTEIN"/>
    <property type="match status" value="1"/>
</dbReference>
<dbReference type="OrthoDB" id="1588055at2759"/>
<accession>A0A9Q0JNM9</accession>
<evidence type="ECO:0000313" key="3">
    <source>
        <dbReference type="Proteomes" id="UP001141552"/>
    </source>
</evidence>
<proteinExistence type="predicted"/>
<protein>
    <submittedName>
        <fullName evidence="2">Uncharacterized protein</fullName>
    </submittedName>
</protein>
<feature type="compositionally biased region" description="Basic and acidic residues" evidence="1">
    <location>
        <begin position="149"/>
        <end position="161"/>
    </location>
</feature>